<dbReference type="Proteomes" id="UP001597525">
    <property type="component" value="Unassembled WGS sequence"/>
</dbReference>
<dbReference type="PANTHER" id="PTHR43796">
    <property type="entry name" value="CARBOXYNORSPERMIDINE SYNTHASE"/>
    <property type="match status" value="1"/>
</dbReference>
<name>A0ABW6BP96_9SPHI</name>
<sequence>MNTKHKIIVVGGYGAVGQYIGQFLHDQEQFEVVIAGRSLAKAEQYAARLPQASARFFDLDIPDYQAIEDASLLILCVESKNNLLAAYCLSKGIHYIDITANNQLIDAIEQLKVQQPKPKSMALLSVGLAPGISNLLAKHCINHHLQSEWVDIDILLGLGEKHGYAAFEWTFDNMHRSYSILEQQHPTLVKSFSRPKWTAMDKKRRYFLFNFSDQHSLASLWPTKNIKTRLAFDSFLITELLFWSRKIGLTKVLQYKPLQRALHRLFHRINLGTDRFAVKASCGMDRQQLYEASFSGKSEAKVTAAVAAELAIQVMQSPQTGVMHIHDFVLDIPNFIKQLERYDRDFRSVL</sequence>
<organism evidence="2 3">
    <name type="scientific">Sphingobacterium bambusae</name>
    <dbReference type="NCBI Taxonomy" id="662858"/>
    <lineage>
        <taxon>Bacteria</taxon>
        <taxon>Pseudomonadati</taxon>
        <taxon>Bacteroidota</taxon>
        <taxon>Sphingobacteriia</taxon>
        <taxon>Sphingobacteriales</taxon>
        <taxon>Sphingobacteriaceae</taxon>
        <taxon>Sphingobacterium</taxon>
    </lineage>
</organism>
<dbReference type="PANTHER" id="PTHR43796:SF2">
    <property type="entry name" value="CARBOXYNORSPERMIDINE SYNTHASE"/>
    <property type="match status" value="1"/>
</dbReference>
<gene>
    <name evidence="2" type="ORF">ACFS7Y_22910</name>
</gene>
<dbReference type="SUPFAM" id="SSF51735">
    <property type="entry name" value="NAD(P)-binding Rossmann-fold domains"/>
    <property type="match status" value="1"/>
</dbReference>
<dbReference type="InterPro" id="IPR036291">
    <property type="entry name" value="NAD(P)-bd_dom_sf"/>
</dbReference>
<evidence type="ECO:0000313" key="3">
    <source>
        <dbReference type="Proteomes" id="UP001597525"/>
    </source>
</evidence>
<proteinExistence type="predicted"/>
<reference evidence="3" key="1">
    <citation type="journal article" date="2019" name="Int. J. Syst. Evol. Microbiol.">
        <title>The Global Catalogue of Microorganisms (GCM) 10K type strain sequencing project: providing services to taxonomists for standard genome sequencing and annotation.</title>
        <authorList>
            <consortium name="The Broad Institute Genomics Platform"/>
            <consortium name="The Broad Institute Genome Sequencing Center for Infectious Disease"/>
            <person name="Wu L."/>
            <person name="Ma J."/>
        </authorList>
    </citation>
    <scope>NUCLEOTIDE SEQUENCE [LARGE SCALE GENOMIC DNA]</scope>
    <source>
        <strain evidence="3">KCTC 22814</strain>
    </source>
</reference>
<keyword evidence="3" id="KW-1185">Reference proteome</keyword>
<dbReference type="EMBL" id="JBHUPB010000015">
    <property type="protein sequence ID" value="MFD2970259.1"/>
    <property type="molecule type" value="Genomic_DNA"/>
</dbReference>
<dbReference type="InterPro" id="IPR005097">
    <property type="entry name" value="Sacchrp_dh_NADP-bd"/>
</dbReference>
<comment type="caution">
    <text evidence="2">The sequence shown here is derived from an EMBL/GenBank/DDBJ whole genome shotgun (WGS) entry which is preliminary data.</text>
</comment>
<dbReference type="Gene3D" id="3.40.50.720">
    <property type="entry name" value="NAD(P)-binding Rossmann-like Domain"/>
    <property type="match status" value="1"/>
</dbReference>
<dbReference type="Pfam" id="PF03435">
    <property type="entry name" value="Sacchrp_dh_NADP"/>
    <property type="match status" value="1"/>
</dbReference>
<protein>
    <submittedName>
        <fullName evidence="2">Saccharopine dehydrogenase NADP-binding domain-containing protein</fullName>
    </submittedName>
</protein>
<dbReference type="RefSeq" id="WP_320183740.1">
    <property type="nucleotide sequence ID" value="NZ_CP138332.1"/>
</dbReference>
<accession>A0ABW6BP96</accession>
<evidence type="ECO:0000313" key="2">
    <source>
        <dbReference type="EMBL" id="MFD2970259.1"/>
    </source>
</evidence>
<feature type="domain" description="Saccharopine dehydrogenase NADP binding" evidence="1">
    <location>
        <begin position="7"/>
        <end position="112"/>
    </location>
</feature>
<evidence type="ECO:0000259" key="1">
    <source>
        <dbReference type="Pfam" id="PF03435"/>
    </source>
</evidence>